<protein>
    <recommendedName>
        <fullName evidence="7">Structure-specific endonuclease subunit SLX4</fullName>
    </recommendedName>
</protein>
<feature type="compositionally biased region" description="Polar residues" evidence="8">
    <location>
        <begin position="424"/>
        <end position="433"/>
    </location>
</feature>
<keyword evidence="4" id="KW-0233">DNA recombination</keyword>
<evidence type="ECO:0000313" key="10">
    <source>
        <dbReference type="Proteomes" id="UP000663888"/>
    </source>
</evidence>
<dbReference type="GO" id="GO:0033557">
    <property type="term" value="C:Slx1-Slx4 complex"/>
    <property type="evidence" value="ECO:0007669"/>
    <property type="project" value="InterPro"/>
</dbReference>
<name>A0A8H3CK04_9AGAM</name>
<evidence type="ECO:0000256" key="6">
    <source>
        <dbReference type="ARBA" id="ARBA00023242"/>
    </source>
</evidence>
<dbReference type="GO" id="GO:0006310">
    <property type="term" value="P:DNA recombination"/>
    <property type="evidence" value="ECO:0007669"/>
    <property type="project" value="UniProtKB-KW"/>
</dbReference>
<dbReference type="Proteomes" id="UP000663888">
    <property type="component" value="Unassembled WGS sequence"/>
</dbReference>
<feature type="compositionally biased region" description="Low complexity" evidence="8">
    <location>
        <begin position="443"/>
        <end position="471"/>
    </location>
</feature>
<sequence>MSSSLGLVDSEPERQERLAKLRLARKQSQKEKDLKEAVDQAHTSQGTTLTQASAPPASGSTASIVSPGAPPLEEGQHPVRLAKTSSLPVRKPAPPPWLASTTTSTPVDPPKNDASPSRHFALKSSSQHSPVKQLDLNSFAFQKRTVGHSASYSTSSRSGSGSKNKDKESSAVESCSDVPKPPTSSTKASLSPGVFILGATKECPDTQVSFTSDQIKSLRSCVVCEHAWTTRKLPKHKWSHITSCARKGGCDPDALYMKLIAAVVDASDVKATKSSKGKRKEKEPEKEQIGPQYLLAQTVQERAPPKKRDRRVEPGPSTLQPVGDVHKAILERGATLLGVGPVVDVESQSDEIPEVPTDDRVTEKEEAEEEEPSIPATQAFAPSKIGGRSRLLGSTLATLNVDSRSGLFYADLPCTVLPTSTTRPFSTFESSPPSNFPDPPVFSTTPRSARSTSSGNSSIISINSSSDSESNPPGLYTLDNCVRSPIHSDSSASVIILDSTHSYISQKELASPSSPVDSCASFRPASRRQSFGEEWDSQEGVYIWEEHDSSRPSSPTDLLAEHIHGLSLRENDAVVKGGPRGRSRSPRPLSKPRNRSRSSSRPSKKRSKSPAKRKSKSSRPGDRSRSSRRTGSKPASRRVKAKGRLKSKSRSRSRSKSRLPSPKPRKKRIARQGRVYAPEHDEDDVGNDVDSKLLDLILQHKELHLRILRYEPIKFEDILNMAIENGVPKSGLHIKLKSFLDSQLQLEQFAYAGMKLEIWLLGIPATIVMSLNIVSLQLKGIGSLGCPTTTTVACFAIMRVANENASTGSVNTIVAAAPGAPSK</sequence>
<dbReference type="EMBL" id="CAJMWX010001395">
    <property type="protein sequence ID" value="CAE6486556.1"/>
    <property type="molecule type" value="Genomic_DNA"/>
</dbReference>
<feature type="compositionally biased region" description="Basic and acidic residues" evidence="8">
    <location>
        <begin position="303"/>
        <end position="313"/>
    </location>
</feature>
<feature type="compositionally biased region" description="Low complexity" evidence="8">
    <location>
        <begin position="147"/>
        <end position="162"/>
    </location>
</feature>
<proteinExistence type="inferred from homology"/>
<feature type="compositionally biased region" description="Polar residues" evidence="8">
    <location>
        <begin position="41"/>
        <end position="51"/>
    </location>
</feature>
<evidence type="ECO:0000256" key="8">
    <source>
        <dbReference type="SAM" id="MobiDB-lite"/>
    </source>
</evidence>
<feature type="region of interest" description="Disordered" evidence="8">
    <location>
        <begin position="270"/>
        <end position="321"/>
    </location>
</feature>
<feature type="compositionally biased region" description="Polar residues" evidence="8">
    <location>
        <begin position="123"/>
        <end position="140"/>
    </location>
</feature>
<evidence type="ECO:0000256" key="2">
    <source>
        <dbReference type="ARBA" id="ARBA00006661"/>
    </source>
</evidence>
<feature type="region of interest" description="Disordered" evidence="8">
    <location>
        <begin position="508"/>
        <end position="533"/>
    </location>
</feature>
<keyword evidence="3" id="KW-0227">DNA damage</keyword>
<evidence type="ECO:0000313" key="9">
    <source>
        <dbReference type="EMBL" id="CAE6486556.1"/>
    </source>
</evidence>
<evidence type="ECO:0000256" key="1">
    <source>
        <dbReference type="ARBA" id="ARBA00004123"/>
    </source>
</evidence>
<organism evidence="9 10">
    <name type="scientific">Rhizoctonia solani</name>
    <dbReference type="NCBI Taxonomy" id="456999"/>
    <lineage>
        <taxon>Eukaryota</taxon>
        <taxon>Fungi</taxon>
        <taxon>Dikarya</taxon>
        <taxon>Basidiomycota</taxon>
        <taxon>Agaricomycotina</taxon>
        <taxon>Agaricomycetes</taxon>
        <taxon>Cantharellales</taxon>
        <taxon>Ceratobasidiaceae</taxon>
        <taxon>Rhizoctonia</taxon>
    </lineage>
</organism>
<feature type="region of interest" description="Disordered" evidence="8">
    <location>
        <begin position="569"/>
        <end position="684"/>
    </location>
</feature>
<comment type="similarity">
    <text evidence="2">Belongs to the SLX4 family.</text>
</comment>
<keyword evidence="6" id="KW-0539">Nucleus</keyword>
<comment type="subcellular location">
    <subcellularLocation>
        <location evidence="1">Nucleus</location>
    </subcellularLocation>
</comment>
<feature type="compositionally biased region" description="Basic residues" evidence="8">
    <location>
        <begin position="579"/>
        <end position="617"/>
    </location>
</feature>
<feature type="region of interest" description="Disordered" evidence="8">
    <location>
        <begin position="23"/>
        <end position="190"/>
    </location>
</feature>
<feature type="compositionally biased region" description="Basic and acidic residues" evidence="8">
    <location>
        <begin position="28"/>
        <end position="39"/>
    </location>
</feature>
<dbReference type="GO" id="GO:0006281">
    <property type="term" value="P:DNA repair"/>
    <property type="evidence" value="ECO:0007669"/>
    <property type="project" value="UniProtKB-KW"/>
</dbReference>
<feature type="compositionally biased region" description="Low complexity" evidence="8">
    <location>
        <begin position="52"/>
        <end position="63"/>
    </location>
</feature>
<accession>A0A8H3CK04</accession>
<evidence type="ECO:0000256" key="5">
    <source>
        <dbReference type="ARBA" id="ARBA00023204"/>
    </source>
</evidence>
<dbReference type="GO" id="GO:0006260">
    <property type="term" value="P:DNA replication"/>
    <property type="evidence" value="ECO:0007669"/>
    <property type="project" value="InterPro"/>
</dbReference>
<comment type="caution">
    <text evidence="9">The sequence shown here is derived from an EMBL/GenBank/DDBJ whole genome shotgun (WGS) entry which is preliminary data.</text>
</comment>
<keyword evidence="5" id="KW-0234">DNA repair</keyword>
<gene>
    <name evidence="9" type="ORF">RDB_LOCUS132348</name>
</gene>
<dbReference type="Pfam" id="PF09494">
    <property type="entry name" value="Slx4"/>
    <property type="match status" value="1"/>
</dbReference>
<feature type="compositionally biased region" description="Basic residues" evidence="8">
    <location>
        <begin position="626"/>
        <end position="671"/>
    </location>
</feature>
<dbReference type="AlphaFoldDB" id="A0A8H3CK04"/>
<dbReference type="InterPro" id="IPR018574">
    <property type="entry name" value="Structure-sp_endonuc_su_Slx4"/>
</dbReference>
<feature type="region of interest" description="Disordered" evidence="8">
    <location>
        <begin position="424"/>
        <end position="472"/>
    </location>
</feature>
<reference evidence="9" key="1">
    <citation type="submission" date="2021-01" db="EMBL/GenBank/DDBJ databases">
        <authorList>
            <person name="Kaushik A."/>
        </authorList>
    </citation>
    <scope>NUCLEOTIDE SEQUENCE</scope>
    <source>
        <strain evidence="9">AG4-R118</strain>
    </source>
</reference>
<evidence type="ECO:0000256" key="4">
    <source>
        <dbReference type="ARBA" id="ARBA00023172"/>
    </source>
</evidence>
<evidence type="ECO:0000256" key="3">
    <source>
        <dbReference type="ARBA" id="ARBA00022763"/>
    </source>
</evidence>
<evidence type="ECO:0000256" key="7">
    <source>
        <dbReference type="ARBA" id="ARBA00029496"/>
    </source>
</evidence>
<feature type="region of interest" description="Disordered" evidence="8">
    <location>
        <begin position="347"/>
        <end position="382"/>
    </location>
</feature>